<dbReference type="InterPro" id="IPR036736">
    <property type="entry name" value="ACP-like_sf"/>
</dbReference>
<dbReference type="SUPFAM" id="SSF47336">
    <property type="entry name" value="ACP-like"/>
    <property type="match status" value="3"/>
</dbReference>
<dbReference type="CDD" id="cd19540">
    <property type="entry name" value="LCL_NRPS-like"/>
    <property type="match status" value="1"/>
</dbReference>
<dbReference type="InterPro" id="IPR001242">
    <property type="entry name" value="Condensation_dom"/>
</dbReference>
<dbReference type="Pfam" id="PF00550">
    <property type="entry name" value="PP-binding"/>
    <property type="match status" value="3"/>
</dbReference>
<keyword evidence="3" id="KW-0597">Phosphoprotein</keyword>
<proteinExistence type="predicted"/>
<dbReference type="InterPro" id="IPR020806">
    <property type="entry name" value="PKS_PP-bd"/>
</dbReference>
<dbReference type="FunFam" id="1.10.1200.10:FF:000016">
    <property type="entry name" value="Non-ribosomal peptide synthase"/>
    <property type="match status" value="1"/>
</dbReference>
<dbReference type="EMBL" id="RFFH01000004">
    <property type="protein sequence ID" value="RMI32936.1"/>
    <property type="molecule type" value="Genomic_DNA"/>
</dbReference>
<dbReference type="SUPFAM" id="SSF56801">
    <property type="entry name" value="Acetyl-CoA synthetase-like"/>
    <property type="match status" value="3"/>
</dbReference>
<dbReference type="Pfam" id="PF00668">
    <property type="entry name" value="Condensation"/>
    <property type="match status" value="3"/>
</dbReference>
<dbReference type="GO" id="GO:0031177">
    <property type="term" value="F:phosphopantetheine binding"/>
    <property type="evidence" value="ECO:0007669"/>
    <property type="project" value="InterPro"/>
</dbReference>
<dbReference type="Gene3D" id="3.40.50.12780">
    <property type="entry name" value="N-terminal domain of ligase-like"/>
    <property type="match status" value="1"/>
</dbReference>
<evidence type="ECO:0000256" key="2">
    <source>
        <dbReference type="ARBA" id="ARBA00022450"/>
    </source>
</evidence>
<dbReference type="InterPro" id="IPR023213">
    <property type="entry name" value="CAT-like_dom_sf"/>
</dbReference>
<dbReference type="GO" id="GO:0008610">
    <property type="term" value="P:lipid biosynthetic process"/>
    <property type="evidence" value="ECO:0007669"/>
    <property type="project" value="UniProtKB-ARBA"/>
</dbReference>
<dbReference type="PANTHER" id="PTHR45527">
    <property type="entry name" value="NONRIBOSOMAL PEPTIDE SYNTHETASE"/>
    <property type="match status" value="1"/>
</dbReference>
<dbReference type="InterPro" id="IPR009081">
    <property type="entry name" value="PP-bd_ACP"/>
</dbReference>
<dbReference type="InterPro" id="IPR020845">
    <property type="entry name" value="AMP-binding_CS"/>
</dbReference>
<evidence type="ECO:0000313" key="7">
    <source>
        <dbReference type="Proteomes" id="UP000279275"/>
    </source>
</evidence>
<dbReference type="InterPro" id="IPR006162">
    <property type="entry name" value="Ppantetheine_attach_site"/>
</dbReference>
<dbReference type="NCBIfam" id="TIGR01733">
    <property type="entry name" value="AA-adenyl-dom"/>
    <property type="match status" value="3"/>
</dbReference>
<feature type="domain" description="Carrier" evidence="5">
    <location>
        <begin position="2081"/>
        <end position="2156"/>
    </location>
</feature>
<dbReference type="GO" id="GO:0044550">
    <property type="term" value="P:secondary metabolite biosynthetic process"/>
    <property type="evidence" value="ECO:0007669"/>
    <property type="project" value="TreeGrafter"/>
</dbReference>
<dbReference type="InterPro" id="IPR020802">
    <property type="entry name" value="TesA-like"/>
</dbReference>
<dbReference type="SUPFAM" id="SSF53474">
    <property type="entry name" value="alpha/beta-Hydrolases"/>
    <property type="match status" value="1"/>
</dbReference>
<dbReference type="GO" id="GO:0003824">
    <property type="term" value="F:catalytic activity"/>
    <property type="evidence" value="ECO:0007669"/>
    <property type="project" value="InterPro"/>
</dbReference>
<dbReference type="SMART" id="SM00823">
    <property type="entry name" value="PKS_PP"/>
    <property type="match status" value="3"/>
</dbReference>
<organism evidence="6 7">
    <name type="scientific">Nocardia stercoris</name>
    <dbReference type="NCBI Taxonomy" id="2483361"/>
    <lineage>
        <taxon>Bacteria</taxon>
        <taxon>Bacillati</taxon>
        <taxon>Actinomycetota</taxon>
        <taxon>Actinomycetes</taxon>
        <taxon>Mycobacteriales</taxon>
        <taxon>Nocardiaceae</taxon>
        <taxon>Nocardia</taxon>
    </lineage>
</organism>
<evidence type="ECO:0000256" key="3">
    <source>
        <dbReference type="ARBA" id="ARBA00022553"/>
    </source>
</evidence>
<dbReference type="NCBIfam" id="NF003417">
    <property type="entry name" value="PRK04813.1"/>
    <property type="match status" value="4"/>
</dbReference>
<dbReference type="GO" id="GO:0005829">
    <property type="term" value="C:cytosol"/>
    <property type="evidence" value="ECO:0007669"/>
    <property type="project" value="TreeGrafter"/>
</dbReference>
<protein>
    <submittedName>
        <fullName evidence="6">Non-ribosomal peptide synthetase</fullName>
    </submittedName>
</protein>
<evidence type="ECO:0000256" key="1">
    <source>
        <dbReference type="ARBA" id="ARBA00001957"/>
    </source>
</evidence>
<dbReference type="GO" id="GO:0043041">
    <property type="term" value="P:amino acid activation for nonribosomal peptide biosynthetic process"/>
    <property type="evidence" value="ECO:0007669"/>
    <property type="project" value="TreeGrafter"/>
</dbReference>
<dbReference type="CDD" id="cd05930">
    <property type="entry name" value="A_NRPS"/>
    <property type="match status" value="2"/>
</dbReference>
<dbReference type="InterPro" id="IPR025110">
    <property type="entry name" value="AMP-bd_C"/>
</dbReference>
<dbReference type="InterPro" id="IPR045851">
    <property type="entry name" value="AMP-bd_C_sf"/>
</dbReference>
<dbReference type="Gene3D" id="2.30.38.10">
    <property type="entry name" value="Luciferase, Domain 3"/>
    <property type="match status" value="2"/>
</dbReference>
<comment type="cofactor">
    <cofactor evidence="1">
        <name>pantetheine 4'-phosphate</name>
        <dbReference type="ChEBI" id="CHEBI:47942"/>
    </cofactor>
</comment>
<dbReference type="GO" id="GO:0072330">
    <property type="term" value="P:monocarboxylic acid biosynthetic process"/>
    <property type="evidence" value="ECO:0007669"/>
    <property type="project" value="UniProtKB-ARBA"/>
</dbReference>
<accession>A0A3M2L7G5</accession>
<dbReference type="InterPro" id="IPR042099">
    <property type="entry name" value="ANL_N_sf"/>
</dbReference>
<dbReference type="Gene3D" id="3.30.559.30">
    <property type="entry name" value="Nonribosomal peptide synthetase, condensation domain"/>
    <property type="match status" value="3"/>
</dbReference>
<dbReference type="Gene3D" id="3.40.50.980">
    <property type="match status" value="4"/>
</dbReference>
<evidence type="ECO:0000256" key="4">
    <source>
        <dbReference type="SAM" id="MobiDB-lite"/>
    </source>
</evidence>
<dbReference type="Pfam" id="PF00975">
    <property type="entry name" value="Thioesterase"/>
    <property type="match status" value="1"/>
</dbReference>
<name>A0A3M2L7G5_9NOCA</name>
<dbReference type="InterPro" id="IPR010071">
    <property type="entry name" value="AA_adenyl_dom"/>
</dbReference>
<dbReference type="PROSITE" id="PS50075">
    <property type="entry name" value="CARRIER"/>
    <property type="match status" value="3"/>
</dbReference>
<gene>
    <name evidence="6" type="ORF">EBN03_13585</name>
</gene>
<dbReference type="SMART" id="SM00824">
    <property type="entry name" value="PKS_TE"/>
    <property type="match status" value="1"/>
</dbReference>
<dbReference type="Gene3D" id="1.10.1200.10">
    <property type="entry name" value="ACP-like"/>
    <property type="match status" value="2"/>
</dbReference>
<evidence type="ECO:0000259" key="5">
    <source>
        <dbReference type="PROSITE" id="PS50075"/>
    </source>
</evidence>
<keyword evidence="2" id="KW-0596">Phosphopantetheine</keyword>
<comment type="caution">
    <text evidence="6">The sequence shown here is derived from an EMBL/GenBank/DDBJ whole genome shotgun (WGS) entry which is preliminary data.</text>
</comment>
<dbReference type="Gene3D" id="3.30.559.10">
    <property type="entry name" value="Chloramphenicol acetyltransferase-like domain"/>
    <property type="match status" value="3"/>
</dbReference>
<feature type="domain" description="Carrier" evidence="5">
    <location>
        <begin position="1041"/>
        <end position="1115"/>
    </location>
</feature>
<dbReference type="PROSITE" id="PS00455">
    <property type="entry name" value="AMP_BINDING"/>
    <property type="match status" value="3"/>
</dbReference>
<dbReference type="PANTHER" id="PTHR45527:SF1">
    <property type="entry name" value="FATTY ACID SYNTHASE"/>
    <property type="match status" value="1"/>
</dbReference>
<dbReference type="InterPro" id="IPR001031">
    <property type="entry name" value="Thioesterase"/>
</dbReference>
<dbReference type="FunFam" id="3.30.300.30:FF:000010">
    <property type="entry name" value="Enterobactin synthetase component F"/>
    <property type="match status" value="1"/>
</dbReference>
<dbReference type="Pfam" id="PF13193">
    <property type="entry name" value="AMP-binding_C"/>
    <property type="match status" value="3"/>
</dbReference>
<dbReference type="Gene3D" id="3.30.300.30">
    <property type="match status" value="3"/>
</dbReference>
<dbReference type="Pfam" id="PF00501">
    <property type="entry name" value="AMP-binding"/>
    <property type="match status" value="3"/>
</dbReference>
<dbReference type="Proteomes" id="UP000279275">
    <property type="component" value="Unassembled WGS sequence"/>
</dbReference>
<dbReference type="UniPathway" id="UPA00011"/>
<evidence type="ECO:0000313" key="6">
    <source>
        <dbReference type="EMBL" id="RMI32936.1"/>
    </source>
</evidence>
<dbReference type="InterPro" id="IPR029058">
    <property type="entry name" value="AB_hydrolase_fold"/>
</dbReference>
<dbReference type="InterPro" id="IPR000873">
    <property type="entry name" value="AMP-dep_synth/lig_dom"/>
</dbReference>
<feature type="region of interest" description="Disordered" evidence="4">
    <location>
        <begin position="1"/>
        <end position="40"/>
    </location>
</feature>
<dbReference type="SUPFAM" id="SSF52777">
    <property type="entry name" value="CoA-dependent acyltransferases"/>
    <property type="match status" value="6"/>
</dbReference>
<feature type="domain" description="Carrier" evidence="5">
    <location>
        <begin position="3133"/>
        <end position="3208"/>
    </location>
</feature>
<keyword evidence="7" id="KW-1185">Reference proteome</keyword>
<dbReference type="Gene3D" id="3.40.50.1820">
    <property type="entry name" value="alpha/beta hydrolase"/>
    <property type="match status" value="1"/>
</dbReference>
<reference evidence="6 7" key="1">
    <citation type="submission" date="2018-10" db="EMBL/GenBank/DDBJ databases">
        <title>Isolation from cow dung.</title>
        <authorList>
            <person name="Ling L."/>
        </authorList>
    </citation>
    <scope>NUCLEOTIDE SEQUENCE [LARGE SCALE GENOMIC DNA]</scope>
    <source>
        <strain evidence="6 7">NEAU-LL90</strain>
    </source>
</reference>
<sequence>MDERLRPQVRAATAGARARRGGRAPHSTAGARGSGLYRAAGTRRRARPRWSIMNPTLATPSAVQTFPLSPAQLGFWYAQQLDPAVPLTEAQYIEMRGPLEVAALIRAARQAGVEFGCGILRLRETAGGPVQDIDPAIEPEVGYLDLSDRPDPFAAAQEWMRADVAAPMDLAVGAPGVSTIIRLGTDRHLWYSRLHHILIDGFGAMTMVRRIVQLYNAELGGPAAPPSAAAPLRELYDAELAYRASGRYTADEQYWREHTAGMPQRCSLVAADAPAVALAREERYELDPATTDALDAAGRLYGTGSASVVMAAVALYYARLTAQPEVVLNLAVSGRTTAVLRRSGGMMANIVPLRIRVPAGATLADLLGAVRQAASGALRHQRFRYEDMTGPQPDHAGTEPEFGRGIVGPVLNIMTFGDEIELTGIESRLHVVTSGPIEDLFVNFYQHGASAPIHLDFAANPRLYDQDSLSRHHARFLVLLESMLRATPETPVSDLEHRLPDEDSIAGPIHGPRAPAPRLLPDLLAAGRALAGDDAIAVVEGDLRLTYRELDERSQRLAHTLAAAGAGPETAVLVALPRSTAAMVALWAVAKTGAAHVPVGTGTPAERLTRIAATSASVLGVTDAGLTGVLPPVVRWLGITGEGQPRPGGDGSVTAEARAVPGEANPEDRTDWRADPTAPDHVAYIVFTSGSTGVPKGVAVTHRGLAALTDAVGTAYRPSVGSRVLQCLNPSFDAAVLEWLSAFGHGATLVVAQGDPVVGRALAAQIKEHGVTHLCSTPAVLATLGPAALAGVRSVSTGGDTCPPDLVSRFGIGRTLLNSYGPSEATVAATFTGALVPGRPAHLGDPVPGMGLVVLDRLLSPVTASSAGELYILGAGLARGYAGRPGATAERFVASPYGPPGSRMYRTGDVVRWTPDGRTGQVAAPGWGLEYVGRSDFQVKLHGVRVELGEVDAVLAQHPGVEIAVTVVRQAAAGSVLAAYVVPVATVTVTEAALLDHLARQLPPAAVPATVTVLSALPLTVNGKIDRTALPEPETGRRDRPADTVAERVLCGVFAQVLGLTEIGVDTSFFALGGDSVGAIALVAKARAVGYAFSARDVFEQRTPARLAAIATTPEPVAALPEGPLVELPPDEFADWTEHFGKIEDVRPVTPLQRGLWFQSRLTAGAPDHYVVQAVLDLEGELDPARLAAAASALVARHDVLRTAFVASGESVVQLVVEDVAVPWRTVHRTGEHPDEELDRLAAAELRAPFAVDAPPLIRFLCIVRGDNRFRLVITNHHLILDGWSMPLLFAELIALYGSRDWDSLPAPVSFRAFLHRQSAVDGDAGRAAWAEALRGLAGPTLAVPGAARGAVTAGTRELEVPLPQAISQQLPVFAADYELTLNTIVQVAWALVLADLTGSADVVFGGTVSGRPADLPGAERMVGMLINTIPVRIRLDAGEPVSDLLARVQQEQSALSDFHSVGLDEIQAVTGFGPLFDTTTVYESAPTDAEALTAALGRGGMTVAKALWRNGTHYPLALAGYAGPRLVVSHAAPQVDAETAERVVRRLVTVLTGMVTDPACRTARLLAADPAPGDARWAGPAAEPVRSLAELLTEHSDSTAAALLDGDTELTYAELDRRSNRLAHKLIERGAGPDTTVVVALPRSAEWFVAATAVAKSGAAFVPVDITAPAARIAAVATESGARLGVTLATVRNGLPDSLSWLDVDELFETGSAAPVTDADRIRPLRPEHAAYVVFTSGSTGTPKGVVVTHGGLANLAADTADRLGLRPGARVVHCQNPAFDAGILVWLGTLVAGGTLVIAPQGVNAGAELGAILTGHGATHLISTPSVLGTLDDRALAGLESACVGGEACPPALVQRVAADRALINSYGPAETTVAVTFGEPPSPGSPLPLGTPGRGVRLAVLDRWLRPVRSGATGELYVGGPGVARGYAGRAGLSAQRFVADPFTPGQRLYRTGDLVRWRVGPDAAPALEYLGRSDSQVKVRGVRVEPEEIDAVLTAHPGVAAAVTVPRTVGGAVALCSYVVSVDGTGPAQLQAWAAEHLPRYLIPGVIQLVPALPRTANGKVDVRALPEPELGVADYVPPNGTAAVVAAVFGEVLHRDRIGAPDEFFALGGDSLSATRVAARLGSALDTEVPVRMLFETPVVADLAAALDRLAGRGSGPELRPGPRPDPVPMSPAQQRMWFVNRYEPQSPAYNLPAVMWLRGDLDVAALRAALGDVVARHETLRTRYPEHDGVGCQEVLDPAEVLPALEPVPVTAEELEAAVTEVVCTGFDVTTEVPVRVRLFRLPTGEHVLASATHHIGTDGFSMGPLARDVAVAYAARRAGQQPVFPPLPVQYADYAVWQHARLGPDGEADSLLAEQLRYWKHTLADLPDHLELPVDRPRPARATHDAADVTIRIEPEIVTRVGDLAHHQQATPFMVLHAALAVLLARTGGGSDIALGTPVAGRGHPDLDDVVGMFVNTLVLRTGIRADESFRSLLRRVRRTDLDAFANADLPFERLVEVLAPTRSVARHPLVQVMLIFQNLAPVQVTLPGVTVEALQFSQTTSRFDLHLTVQVEDGGWSVRIGYATDLFDEPTVRTLGRRLRRLLAAVVADDSMPVGDIEILDAAERAELLTRNTLPAAPPVLLADVLATAVASNPDGTAIVCGSDRLTYRELDERSSRLAQSLVRAGAGPETLVAVAIPRSLESVLAVWAVTRSGAAFVPVDPGYPAERIERILAVSGAGLGLTTTAVRERFPDTVRWIEIDAAAPDGAPGVLPALAPGHLGGSADPGRVARVDNPAYVLFTSGSTGEPKGVVVTHAGLANLAVAQRERDPITARSRVLHVASPSFDASVLEMLMAVGAGACLVVAPADVVAGEDLTELMVRERVTHIACTPSVLATLEVGRLDAVEVVVTGGEPCPPDLVAAWDTPGRRYFNDYGPTESTVWAAGSEPLRTGDPITIGTAAPGMRARILDARMRLVPEGMVGELYLSGIGLARGYFRRPATTTGSFVADPYGAPGQRMYRTGDLARLRDGRIEYVGRTDHQVKLRGLRIELGDIEAALLADPAIAHAVAVVRDDGHGARLVAYVVAAAGELAVGAVKQDLAQRLPAYMVPGAIIELPALPRTANGKLDRAALPVPEPVAQQAYRAPTTDLERAVAAAFESVLGIGRVGADDNFFDLGGTSMVAIRLVSTVKAATGMALPVHWMFSDPTPAALAARLSELRDQPGLDPALRVLLPLRTDGDRTPVFCVHPAIGLAWCYTGFGQYLPGHPVYGLQSPGIADGGSPGRTVTELAVRYAAEIRRVRPHGPYVLLGYSAGGPIAQAVAVELRRQGEAVPALVMLDSRAGGGAVDVDESDMPTAADLLAEFGGVEVPEGEDVGYERAAELLAQGGGLFGALGASDLEHLYRDFRNLAGASTRHQPELFDGPLLMIRSNDTSDDDLAAGWGPYIGGAVTQYRVDFDHNHLTTPDALRSIGPVLAQYLDAGAGSVVVE</sequence>
<dbReference type="PROSITE" id="PS00012">
    <property type="entry name" value="PHOSPHOPANTETHEINE"/>
    <property type="match status" value="2"/>
</dbReference>